<dbReference type="SUPFAM" id="SSF53335">
    <property type="entry name" value="S-adenosyl-L-methionine-dependent methyltransferases"/>
    <property type="match status" value="1"/>
</dbReference>
<reference evidence="5 6" key="1">
    <citation type="submission" date="2018-11" db="EMBL/GenBank/DDBJ databases">
        <title>Trebonia kvetii gen.nov., sp.nov., a novel acidophilic actinobacterium, and proposal of the new actinobacterial family Treboniaceae fam. nov.</title>
        <authorList>
            <person name="Rapoport D."/>
            <person name="Sagova-Mareckova M."/>
            <person name="Sedlacek I."/>
            <person name="Provaznik J."/>
            <person name="Kralova S."/>
            <person name="Pavlinic D."/>
            <person name="Benes V."/>
            <person name="Kopecky J."/>
        </authorList>
    </citation>
    <scope>NUCLEOTIDE SEQUENCE [LARGE SCALE GENOMIC DNA]</scope>
    <source>
        <strain evidence="5 6">15Tr583</strain>
    </source>
</reference>
<dbReference type="EMBL" id="RPFW01000008">
    <property type="protein sequence ID" value="TVZ00887.1"/>
    <property type="molecule type" value="Genomic_DNA"/>
</dbReference>
<dbReference type="PANTHER" id="PTHR44942:SF4">
    <property type="entry name" value="METHYLTRANSFERASE TYPE 11 DOMAIN-CONTAINING PROTEIN"/>
    <property type="match status" value="1"/>
</dbReference>
<dbReference type="PANTHER" id="PTHR44942">
    <property type="entry name" value="METHYLTRANSF_11 DOMAIN-CONTAINING PROTEIN"/>
    <property type="match status" value="1"/>
</dbReference>
<dbReference type="GO" id="GO:0008757">
    <property type="term" value="F:S-adenosylmethionine-dependent methyltransferase activity"/>
    <property type="evidence" value="ECO:0007669"/>
    <property type="project" value="InterPro"/>
</dbReference>
<dbReference type="InterPro" id="IPR051052">
    <property type="entry name" value="Diverse_substrate_MTase"/>
</dbReference>
<dbReference type="Proteomes" id="UP000460272">
    <property type="component" value="Unassembled WGS sequence"/>
</dbReference>
<feature type="domain" description="Methyltransferase type 11" evidence="4">
    <location>
        <begin position="72"/>
        <end position="163"/>
    </location>
</feature>
<comment type="caution">
    <text evidence="5">The sequence shown here is derived from an EMBL/GenBank/DDBJ whole genome shotgun (WGS) entry which is preliminary data.</text>
</comment>
<dbReference type="Gene3D" id="3.40.50.150">
    <property type="entry name" value="Vaccinia Virus protein VP39"/>
    <property type="match status" value="1"/>
</dbReference>
<gene>
    <name evidence="5" type="ORF">EAS64_36730</name>
</gene>
<dbReference type="OrthoDB" id="9805171at2"/>
<evidence type="ECO:0000256" key="3">
    <source>
        <dbReference type="ARBA" id="ARBA00022679"/>
    </source>
</evidence>
<protein>
    <submittedName>
        <fullName evidence="5">Class I SAM-dependent methyltransferase</fullName>
    </submittedName>
</protein>
<organism evidence="5 6">
    <name type="scientific">Trebonia kvetii</name>
    <dbReference type="NCBI Taxonomy" id="2480626"/>
    <lineage>
        <taxon>Bacteria</taxon>
        <taxon>Bacillati</taxon>
        <taxon>Actinomycetota</taxon>
        <taxon>Actinomycetes</taxon>
        <taxon>Streptosporangiales</taxon>
        <taxon>Treboniaceae</taxon>
        <taxon>Trebonia</taxon>
    </lineage>
</organism>
<evidence type="ECO:0000313" key="5">
    <source>
        <dbReference type="EMBL" id="TVZ00887.1"/>
    </source>
</evidence>
<proteinExistence type="inferred from homology"/>
<comment type="similarity">
    <text evidence="1">Belongs to the methyltransferase superfamily.</text>
</comment>
<dbReference type="InterPro" id="IPR013216">
    <property type="entry name" value="Methyltransf_11"/>
</dbReference>
<dbReference type="AlphaFoldDB" id="A0A6P2BQE6"/>
<dbReference type="GO" id="GO:0032259">
    <property type="term" value="P:methylation"/>
    <property type="evidence" value="ECO:0007669"/>
    <property type="project" value="UniProtKB-KW"/>
</dbReference>
<keyword evidence="3 5" id="KW-0808">Transferase</keyword>
<evidence type="ECO:0000256" key="1">
    <source>
        <dbReference type="ARBA" id="ARBA00008361"/>
    </source>
</evidence>
<evidence type="ECO:0000313" key="6">
    <source>
        <dbReference type="Proteomes" id="UP000460272"/>
    </source>
</evidence>
<dbReference type="CDD" id="cd02440">
    <property type="entry name" value="AdoMet_MTases"/>
    <property type="match status" value="1"/>
</dbReference>
<sequence>MTGYPPAGGHTVTAAGGYTVTAEGAAGRKTGIYNDPFFNYAQFWTGREYEHQAEVDALRRLLAGRSYQHAADIGGGYGRLSVILAEYASRVTLADPSTQQLDLSREIFPRHTFDRELADAARLPFPDGSIDLALVVRILHHLPDPDAEFAELARVLLPGGHAVVEAANSTHAGRRLGALLRGQRIGPKPVDIRSDDSRRRGTAPYVNHHPRTLARQLSFVGLEIKQALSVSNFRHPLAKALVPHRALAAAERAVQQPLAGIHFGPSIFWLLEKQPV</sequence>
<accession>A0A6P2BQE6</accession>
<evidence type="ECO:0000256" key="2">
    <source>
        <dbReference type="ARBA" id="ARBA00022603"/>
    </source>
</evidence>
<keyword evidence="2 5" id="KW-0489">Methyltransferase</keyword>
<evidence type="ECO:0000259" key="4">
    <source>
        <dbReference type="Pfam" id="PF08241"/>
    </source>
</evidence>
<keyword evidence="6" id="KW-1185">Reference proteome</keyword>
<dbReference type="Pfam" id="PF08241">
    <property type="entry name" value="Methyltransf_11"/>
    <property type="match status" value="1"/>
</dbReference>
<name>A0A6P2BQE6_9ACTN</name>
<dbReference type="InterPro" id="IPR029063">
    <property type="entry name" value="SAM-dependent_MTases_sf"/>
</dbReference>